<dbReference type="PRINTS" id="PR00120">
    <property type="entry name" value="HATPASE"/>
</dbReference>
<dbReference type="RefSeq" id="WP_347920807.1">
    <property type="nucleotide sequence ID" value="NZ_JBDXMX010000004.1"/>
</dbReference>
<evidence type="ECO:0000256" key="5">
    <source>
        <dbReference type="ARBA" id="ARBA00022741"/>
    </source>
</evidence>
<dbReference type="InterPro" id="IPR027256">
    <property type="entry name" value="P-typ_ATPase_IB"/>
</dbReference>
<evidence type="ECO:0000256" key="8">
    <source>
        <dbReference type="ARBA" id="ARBA00022989"/>
    </source>
</evidence>
<feature type="transmembrane region" description="Helical" evidence="10">
    <location>
        <begin position="733"/>
        <end position="752"/>
    </location>
</feature>
<dbReference type="CDD" id="cd00371">
    <property type="entry name" value="HMA"/>
    <property type="match status" value="1"/>
</dbReference>
<dbReference type="PANTHER" id="PTHR43520">
    <property type="entry name" value="ATP7, ISOFORM B"/>
    <property type="match status" value="1"/>
</dbReference>
<reference evidence="13 14" key="1">
    <citation type="submission" date="2024-05" db="EMBL/GenBank/DDBJ databases">
        <authorList>
            <person name="Yi C."/>
        </authorList>
    </citation>
    <scope>NUCLEOTIDE SEQUENCE [LARGE SCALE GENOMIC DNA]</scope>
    <source>
        <strain evidence="13 14">XS13</strain>
    </source>
</reference>
<feature type="transmembrane region" description="Helical" evidence="10">
    <location>
        <begin position="155"/>
        <end position="178"/>
    </location>
</feature>
<keyword evidence="6 10" id="KW-0067">ATP-binding</keyword>
<comment type="caution">
    <text evidence="13">The sequence shown here is derived from an EMBL/GenBank/DDBJ whole genome shotgun (WGS) entry which is preliminary data.</text>
</comment>
<evidence type="ECO:0000256" key="11">
    <source>
        <dbReference type="SAM" id="MobiDB-lite"/>
    </source>
</evidence>
<keyword evidence="3 10" id="KW-0812">Transmembrane</keyword>
<dbReference type="InterPro" id="IPR044492">
    <property type="entry name" value="P_typ_ATPase_HD_dom"/>
</dbReference>
<feature type="transmembrane region" description="Helical" evidence="10">
    <location>
        <begin position="758"/>
        <end position="776"/>
    </location>
</feature>
<evidence type="ECO:0000256" key="6">
    <source>
        <dbReference type="ARBA" id="ARBA00022840"/>
    </source>
</evidence>
<dbReference type="InterPro" id="IPR006121">
    <property type="entry name" value="HMA_dom"/>
</dbReference>
<evidence type="ECO:0000256" key="10">
    <source>
        <dbReference type="RuleBase" id="RU362081"/>
    </source>
</evidence>
<feature type="region of interest" description="Disordered" evidence="11">
    <location>
        <begin position="73"/>
        <end position="121"/>
    </location>
</feature>
<evidence type="ECO:0000313" key="14">
    <source>
        <dbReference type="Proteomes" id="UP001484097"/>
    </source>
</evidence>
<dbReference type="InterPro" id="IPR017969">
    <property type="entry name" value="Heavy-metal-associated_CS"/>
</dbReference>
<evidence type="ECO:0000256" key="9">
    <source>
        <dbReference type="ARBA" id="ARBA00023136"/>
    </source>
</evidence>
<dbReference type="SUPFAM" id="SSF55008">
    <property type="entry name" value="HMA, heavy metal-associated domain"/>
    <property type="match status" value="1"/>
</dbReference>
<evidence type="ECO:0000313" key="13">
    <source>
        <dbReference type="EMBL" id="MEO9248206.1"/>
    </source>
</evidence>
<evidence type="ECO:0000256" key="3">
    <source>
        <dbReference type="ARBA" id="ARBA00022692"/>
    </source>
</evidence>
<dbReference type="SUPFAM" id="SSF81653">
    <property type="entry name" value="Calcium ATPase, transduction domain A"/>
    <property type="match status" value="1"/>
</dbReference>
<dbReference type="CDD" id="cd02094">
    <property type="entry name" value="P-type_ATPase_Cu-like"/>
    <property type="match status" value="1"/>
</dbReference>
<keyword evidence="9 10" id="KW-0472">Membrane</keyword>
<feature type="compositionally biased region" description="Basic and acidic residues" evidence="11">
    <location>
        <begin position="91"/>
        <end position="118"/>
    </location>
</feature>
<dbReference type="InterPro" id="IPR008250">
    <property type="entry name" value="ATPase_P-typ_transduc_dom_A_sf"/>
</dbReference>
<dbReference type="Gene3D" id="2.70.150.10">
    <property type="entry name" value="Calcium-transporting ATPase, cytoplasmic transduction domain A"/>
    <property type="match status" value="1"/>
</dbReference>
<name>A0ABV0IJ81_9MICC</name>
<dbReference type="PANTHER" id="PTHR43520:SF8">
    <property type="entry name" value="P-TYPE CU(+) TRANSPORTER"/>
    <property type="match status" value="1"/>
</dbReference>
<dbReference type="PRINTS" id="PR00119">
    <property type="entry name" value="CATATPASE"/>
</dbReference>
<dbReference type="InterPro" id="IPR059000">
    <property type="entry name" value="ATPase_P-type_domA"/>
</dbReference>
<comment type="subcellular location">
    <subcellularLocation>
        <location evidence="1">Cell membrane</location>
        <topology evidence="1">Multi-pass membrane protein</topology>
    </subcellularLocation>
</comment>
<organism evidence="13 14">
    <name type="scientific">Citricoccus nitrophenolicus</name>
    <dbReference type="NCBI Taxonomy" id="863575"/>
    <lineage>
        <taxon>Bacteria</taxon>
        <taxon>Bacillati</taxon>
        <taxon>Actinomycetota</taxon>
        <taxon>Actinomycetes</taxon>
        <taxon>Micrococcales</taxon>
        <taxon>Micrococcaceae</taxon>
        <taxon>Citricoccus</taxon>
    </lineage>
</organism>
<dbReference type="Pfam" id="PF00403">
    <property type="entry name" value="HMA"/>
    <property type="match status" value="1"/>
</dbReference>
<dbReference type="PROSITE" id="PS00154">
    <property type="entry name" value="ATPASE_E1_E2"/>
    <property type="match status" value="1"/>
</dbReference>
<feature type="transmembrane region" description="Helical" evidence="10">
    <location>
        <begin position="413"/>
        <end position="440"/>
    </location>
</feature>
<dbReference type="SUPFAM" id="SSF56784">
    <property type="entry name" value="HAD-like"/>
    <property type="match status" value="1"/>
</dbReference>
<keyword evidence="7" id="KW-1278">Translocase</keyword>
<keyword evidence="14" id="KW-1185">Reference proteome</keyword>
<evidence type="ECO:0000259" key="12">
    <source>
        <dbReference type="PROSITE" id="PS50846"/>
    </source>
</evidence>
<gene>
    <name evidence="13" type="ORF">ABDK96_10975</name>
</gene>
<protein>
    <submittedName>
        <fullName evidence="13">Heavy metal translocating P-type ATPase</fullName>
    </submittedName>
</protein>
<feature type="domain" description="HMA" evidence="12">
    <location>
        <begin position="8"/>
        <end position="72"/>
    </location>
</feature>
<dbReference type="NCBIfam" id="TIGR01525">
    <property type="entry name" value="ATPase-IB_hvy"/>
    <property type="match status" value="1"/>
</dbReference>
<dbReference type="SUPFAM" id="SSF81665">
    <property type="entry name" value="Calcium ATPase, transmembrane domain M"/>
    <property type="match status" value="1"/>
</dbReference>
<dbReference type="SFLD" id="SFLDG00002">
    <property type="entry name" value="C1.7:_P-type_atpase_like"/>
    <property type="match status" value="1"/>
</dbReference>
<evidence type="ECO:0000256" key="7">
    <source>
        <dbReference type="ARBA" id="ARBA00022967"/>
    </source>
</evidence>
<comment type="similarity">
    <text evidence="2 10">Belongs to the cation transport ATPase (P-type) (TC 3.A.3) family. Type IB subfamily.</text>
</comment>
<dbReference type="Pfam" id="PF00702">
    <property type="entry name" value="Hydrolase"/>
    <property type="match status" value="1"/>
</dbReference>
<keyword evidence="5 10" id="KW-0547">Nucleotide-binding</keyword>
<dbReference type="InterPro" id="IPR023214">
    <property type="entry name" value="HAD_sf"/>
</dbReference>
<dbReference type="EMBL" id="JBDXMX010000004">
    <property type="protein sequence ID" value="MEO9248206.1"/>
    <property type="molecule type" value="Genomic_DNA"/>
</dbReference>
<dbReference type="InterPro" id="IPR036412">
    <property type="entry name" value="HAD-like_sf"/>
</dbReference>
<feature type="transmembrane region" description="Helical" evidence="10">
    <location>
        <begin position="385"/>
        <end position="407"/>
    </location>
</feature>
<feature type="transmembrane region" description="Helical" evidence="10">
    <location>
        <begin position="233"/>
        <end position="251"/>
    </location>
</feature>
<dbReference type="SFLD" id="SFLDS00003">
    <property type="entry name" value="Haloacid_Dehalogenase"/>
    <property type="match status" value="1"/>
</dbReference>
<sequence>MTQTPTTRRVDLDITGMTCAHCVGRVERKLGKLEGVTASVNLPLESAAVTAPSSVTDEELVAAVDRAGYTATLRRAPSDPAPTQVTSARHSVPEEGEGHDHSDHAAHGEHSDHSDHLNHGPSGDVIRPRLIGAAILTIPLFLVSMVPALQFPHWGWVALVLATPVTFWSAWPFHTAAFKAARHGSSTMDTLVSIGVLAAWSFSTVELLLDPGMTAMAGAAHGGGMASMADHQLYFETAGVVTTFLLLGRWLEARAKKQAGAALKSLLDLGAKTATVLRDGVETTVPAAELVPGDEFVVRPGEKVATDGYVVAGHSAVDTSVVTGESVPEEVGPEDTVTGATVNTSGRLLVRATRTGSDTTLAQMGRLVSDAQTGKAPIARLADRISAVFVPIVLVIAVITFALWLLLSGDLHAAFRAAVAVLVIACPCALGLATPVGLLAGTGRASQLGILIRGPEVLEDTRTVDTIVLDKTGTVTAGDLAVTSVTPLDGHDAGHLLLMAGAVEAHSEHPIAAAITAAAREANGGTVPDVDGFESAAGGGVRGTVLPHTVAAGRSDYIATQVASGALTSEHEQRLAEAEQAGATAVWISVDGRVAGIISLQDTVKESSAPAVAEFKRLGLRPILLTGDNAAVAAQVAAAVGISPEDVFAGVRPEDKVARVTELQRAGRVVAMVGDGVNDAPALAQADLGIAMGSGTDVAREAADITVMGSSLGQVVQSVQLSRKTLGIIKSNLFWAFAYNTIGIPVAAVGLLNPMLAGAAMALSSVLVVANSLRLTRFAR</sequence>
<dbReference type="InterPro" id="IPR001757">
    <property type="entry name" value="P_typ_ATPase"/>
</dbReference>
<dbReference type="InterPro" id="IPR023298">
    <property type="entry name" value="ATPase_P-typ_TM_dom_sf"/>
</dbReference>
<proteinExistence type="inferred from homology"/>
<dbReference type="InterPro" id="IPR023299">
    <property type="entry name" value="ATPase_P-typ_cyto_dom_N"/>
</dbReference>
<evidence type="ECO:0000256" key="1">
    <source>
        <dbReference type="ARBA" id="ARBA00004651"/>
    </source>
</evidence>
<keyword evidence="8 10" id="KW-1133">Transmembrane helix</keyword>
<dbReference type="Gene3D" id="3.40.50.1000">
    <property type="entry name" value="HAD superfamily/HAD-like"/>
    <property type="match status" value="1"/>
</dbReference>
<dbReference type="PROSITE" id="PS01047">
    <property type="entry name" value="HMA_1"/>
    <property type="match status" value="1"/>
</dbReference>
<feature type="transmembrane region" description="Helical" evidence="10">
    <location>
        <begin position="190"/>
        <end position="209"/>
    </location>
</feature>
<keyword evidence="4 10" id="KW-0479">Metal-binding</keyword>
<dbReference type="InterPro" id="IPR036163">
    <property type="entry name" value="HMA_dom_sf"/>
</dbReference>
<dbReference type="PROSITE" id="PS50846">
    <property type="entry name" value="HMA_2"/>
    <property type="match status" value="1"/>
</dbReference>
<dbReference type="PROSITE" id="PS01229">
    <property type="entry name" value="COF_2"/>
    <property type="match status" value="1"/>
</dbReference>
<accession>A0ABV0IJ81</accession>
<feature type="transmembrane region" description="Helical" evidence="10">
    <location>
        <begin position="130"/>
        <end position="149"/>
    </location>
</feature>
<dbReference type="NCBIfam" id="TIGR01494">
    <property type="entry name" value="ATPase_P-type"/>
    <property type="match status" value="2"/>
</dbReference>
<dbReference type="SFLD" id="SFLDF00027">
    <property type="entry name" value="p-type_atpase"/>
    <property type="match status" value="1"/>
</dbReference>
<evidence type="ECO:0000256" key="2">
    <source>
        <dbReference type="ARBA" id="ARBA00006024"/>
    </source>
</evidence>
<dbReference type="Proteomes" id="UP001484097">
    <property type="component" value="Unassembled WGS sequence"/>
</dbReference>
<dbReference type="Pfam" id="PF00122">
    <property type="entry name" value="E1-E2_ATPase"/>
    <property type="match status" value="1"/>
</dbReference>
<dbReference type="InterPro" id="IPR018303">
    <property type="entry name" value="ATPase_P-typ_P_site"/>
</dbReference>
<dbReference type="Gene3D" id="3.30.70.100">
    <property type="match status" value="1"/>
</dbReference>
<dbReference type="Gene3D" id="3.40.1110.10">
    <property type="entry name" value="Calcium-transporting ATPase, cytoplasmic domain N"/>
    <property type="match status" value="1"/>
</dbReference>
<keyword evidence="10" id="KW-1003">Cell membrane</keyword>
<evidence type="ECO:0000256" key="4">
    <source>
        <dbReference type="ARBA" id="ARBA00022723"/>
    </source>
</evidence>